<dbReference type="AlphaFoldDB" id="A0A0A0K8M5"/>
<proteinExistence type="predicted"/>
<reference evidence="1 2" key="2">
    <citation type="journal article" date="2009" name="PLoS ONE">
        <title>An integrated genetic and cytogenetic map of the cucumber genome.</title>
        <authorList>
            <person name="Ren Y."/>
            <person name="Zhang Z."/>
            <person name="Liu J."/>
            <person name="Staub J.E."/>
            <person name="Han Y."/>
            <person name="Cheng Z."/>
            <person name="Li X."/>
            <person name="Lu J."/>
            <person name="Miao H."/>
            <person name="Kang H."/>
            <person name="Xie B."/>
            <person name="Gu X."/>
            <person name="Wang X."/>
            <person name="Du Y."/>
            <person name="Jin W."/>
            <person name="Huang S."/>
        </authorList>
    </citation>
    <scope>NUCLEOTIDE SEQUENCE [LARGE SCALE GENOMIC DNA]</scope>
    <source>
        <strain evidence="2">cv. 9930</strain>
    </source>
</reference>
<gene>
    <name evidence="1" type="ORF">Csa_7G201930</name>
</gene>
<evidence type="ECO:0000313" key="2">
    <source>
        <dbReference type="Proteomes" id="UP000029981"/>
    </source>
</evidence>
<reference evidence="1 2" key="1">
    <citation type="journal article" date="2009" name="Nat. Genet.">
        <title>The genome of the cucumber, Cucumis sativus L.</title>
        <authorList>
            <person name="Huang S."/>
            <person name="Li R."/>
            <person name="Zhang Z."/>
            <person name="Li L."/>
            <person name="Gu X."/>
            <person name="Fan W."/>
            <person name="Lucas W.J."/>
            <person name="Wang X."/>
            <person name="Xie B."/>
            <person name="Ni P."/>
            <person name="Ren Y."/>
            <person name="Zhu H."/>
            <person name="Li J."/>
            <person name="Lin K."/>
            <person name="Jin W."/>
            <person name="Fei Z."/>
            <person name="Li G."/>
            <person name="Staub J."/>
            <person name="Kilian A."/>
            <person name="van der Vossen E.A."/>
            <person name="Wu Y."/>
            <person name="Guo J."/>
            <person name="He J."/>
            <person name="Jia Z."/>
            <person name="Ren Y."/>
            <person name="Tian G."/>
            <person name="Lu Y."/>
            <person name="Ruan J."/>
            <person name="Qian W."/>
            <person name="Wang M."/>
            <person name="Huang Q."/>
            <person name="Li B."/>
            <person name="Xuan Z."/>
            <person name="Cao J."/>
            <person name="Asan"/>
            <person name="Wu Z."/>
            <person name="Zhang J."/>
            <person name="Cai Q."/>
            <person name="Bai Y."/>
            <person name="Zhao B."/>
            <person name="Han Y."/>
            <person name="Li Y."/>
            <person name="Li X."/>
            <person name="Wang S."/>
            <person name="Shi Q."/>
            <person name="Liu S."/>
            <person name="Cho W.K."/>
            <person name="Kim J.Y."/>
            <person name="Xu Y."/>
            <person name="Heller-Uszynska K."/>
            <person name="Miao H."/>
            <person name="Cheng Z."/>
            <person name="Zhang S."/>
            <person name="Wu J."/>
            <person name="Yang Y."/>
            <person name="Kang H."/>
            <person name="Li M."/>
            <person name="Liang H."/>
            <person name="Ren X."/>
            <person name="Shi Z."/>
            <person name="Wen M."/>
            <person name="Jian M."/>
            <person name="Yang H."/>
            <person name="Zhang G."/>
            <person name="Yang Z."/>
            <person name="Chen R."/>
            <person name="Liu S."/>
            <person name="Li J."/>
            <person name="Ma L."/>
            <person name="Liu H."/>
            <person name="Zhou Y."/>
            <person name="Zhao J."/>
            <person name="Fang X."/>
            <person name="Li G."/>
            <person name="Fang L."/>
            <person name="Li Y."/>
            <person name="Liu D."/>
            <person name="Zheng H."/>
            <person name="Zhang Y."/>
            <person name="Qin N."/>
            <person name="Li Z."/>
            <person name="Yang G."/>
            <person name="Yang S."/>
            <person name="Bolund L."/>
            <person name="Kristiansen K."/>
            <person name="Zheng H."/>
            <person name="Li S."/>
            <person name="Zhang X."/>
            <person name="Yang H."/>
            <person name="Wang J."/>
            <person name="Sun R."/>
            <person name="Zhang B."/>
            <person name="Jiang S."/>
            <person name="Wang J."/>
            <person name="Du Y."/>
            <person name="Li S."/>
        </authorList>
    </citation>
    <scope>NUCLEOTIDE SEQUENCE [LARGE SCALE GENOMIC DNA]</scope>
    <source>
        <strain evidence="2">cv. 9930</strain>
    </source>
</reference>
<sequence>MGGRSILLLNISTHLQPTLPYLHRQRSLNVSFFSNHLHLHLGSKRPATSHCPAFFASEKERQGTR</sequence>
<dbReference type="EMBL" id="CM002928">
    <property type="protein sequence ID" value="KGN44141.1"/>
    <property type="molecule type" value="Genomic_DNA"/>
</dbReference>
<dbReference type="Gramene" id="KGN44141">
    <property type="protein sequence ID" value="KGN44141"/>
    <property type="gene ID" value="Csa_7G201930"/>
</dbReference>
<evidence type="ECO:0000313" key="1">
    <source>
        <dbReference type="EMBL" id="KGN44141.1"/>
    </source>
</evidence>
<reference evidence="1 2" key="4">
    <citation type="journal article" date="2011" name="BMC Genomics">
        <title>RNA-Seq improves annotation of protein-coding genes in the cucumber genome.</title>
        <authorList>
            <person name="Li Z."/>
            <person name="Zhang Z."/>
            <person name="Yan P."/>
            <person name="Huang S."/>
            <person name="Fei Z."/>
            <person name="Lin K."/>
        </authorList>
    </citation>
    <scope>NUCLEOTIDE SEQUENCE [LARGE SCALE GENOMIC DNA]</scope>
    <source>
        <strain evidence="2">cv. 9930</strain>
    </source>
</reference>
<reference evidence="1 2" key="3">
    <citation type="journal article" date="2010" name="BMC Genomics">
        <title>Transcriptome sequencing and comparative analysis of cucumber flowers with different sex types.</title>
        <authorList>
            <person name="Guo S."/>
            <person name="Zheng Y."/>
            <person name="Joung J.G."/>
            <person name="Liu S."/>
            <person name="Zhang Z."/>
            <person name="Crasta O.R."/>
            <person name="Sobral B.W."/>
            <person name="Xu Y."/>
            <person name="Huang S."/>
            <person name="Fei Z."/>
        </authorList>
    </citation>
    <scope>NUCLEOTIDE SEQUENCE [LARGE SCALE GENOMIC DNA]</scope>
    <source>
        <strain evidence="2">cv. 9930</strain>
    </source>
</reference>
<dbReference type="Proteomes" id="UP000029981">
    <property type="component" value="Chromosome 7"/>
</dbReference>
<protein>
    <submittedName>
        <fullName evidence="1">Uncharacterized protein</fullName>
    </submittedName>
</protein>
<name>A0A0A0K8M5_CUCSA</name>
<accession>A0A0A0K8M5</accession>
<keyword evidence="2" id="KW-1185">Reference proteome</keyword>
<organism evidence="1 2">
    <name type="scientific">Cucumis sativus</name>
    <name type="common">Cucumber</name>
    <dbReference type="NCBI Taxonomy" id="3659"/>
    <lineage>
        <taxon>Eukaryota</taxon>
        <taxon>Viridiplantae</taxon>
        <taxon>Streptophyta</taxon>
        <taxon>Embryophyta</taxon>
        <taxon>Tracheophyta</taxon>
        <taxon>Spermatophyta</taxon>
        <taxon>Magnoliopsida</taxon>
        <taxon>eudicotyledons</taxon>
        <taxon>Gunneridae</taxon>
        <taxon>Pentapetalae</taxon>
        <taxon>rosids</taxon>
        <taxon>fabids</taxon>
        <taxon>Cucurbitales</taxon>
        <taxon>Cucurbitaceae</taxon>
        <taxon>Benincaseae</taxon>
        <taxon>Cucumis</taxon>
    </lineage>
</organism>